<dbReference type="Pfam" id="PF13230">
    <property type="entry name" value="GATase_4"/>
    <property type="match status" value="1"/>
</dbReference>
<dbReference type="EMBL" id="QYYH01000006">
    <property type="protein sequence ID" value="RJY19213.1"/>
    <property type="molecule type" value="Genomic_DNA"/>
</dbReference>
<dbReference type="PANTHER" id="PTHR42824:SF1">
    <property type="entry name" value="GLUTAMINE AMIDOTRANSFERASE YAFJ-RELATED"/>
    <property type="match status" value="1"/>
</dbReference>
<keyword evidence="3" id="KW-0808">Transferase</keyword>
<dbReference type="SUPFAM" id="SSF56235">
    <property type="entry name" value="N-terminal nucleophile aminohydrolases (Ntn hydrolases)"/>
    <property type="match status" value="1"/>
</dbReference>
<evidence type="ECO:0000259" key="2">
    <source>
        <dbReference type="PROSITE" id="PS51278"/>
    </source>
</evidence>
<gene>
    <name evidence="3" type="ORF">D5R81_01700</name>
</gene>
<proteinExistence type="predicted"/>
<keyword evidence="1 3" id="KW-0315">Glutamine amidotransferase</keyword>
<evidence type="ECO:0000313" key="4">
    <source>
        <dbReference type="Proteomes" id="UP000273022"/>
    </source>
</evidence>
<keyword evidence="4" id="KW-1185">Reference proteome</keyword>
<protein>
    <submittedName>
        <fullName evidence="3">Class II glutamine amidotransferase</fullName>
    </submittedName>
</protein>
<evidence type="ECO:0000256" key="1">
    <source>
        <dbReference type="ARBA" id="ARBA00022962"/>
    </source>
</evidence>
<dbReference type="PANTHER" id="PTHR42824">
    <property type="entry name" value="GLUTAMINE AMIDOTRANSFERASE"/>
    <property type="match status" value="1"/>
</dbReference>
<accession>A0A3A6UN59</accession>
<dbReference type="RefSeq" id="WP_121851930.1">
    <property type="nucleotide sequence ID" value="NZ_CP037952.1"/>
</dbReference>
<comment type="caution">
    <text evidence="3">The sequence shown here is derived from an EMBL/GenBank/DDBJ whole genome shotgun (WGS) entry which is preliminary data.</text>
</comment>
<sequence length="265" mass="29808">MCELLAMSANVPTDIVFSFTGLVERGGVTGPHVDGWGIAFYEGKGNRIFKDVSPSCDSHIAKLIKSYPIKSEVVISHIRQANSGGVSLENTHPFNRVLWGRNWTYAHNGQLTDYESKFLTHSFKPVGETDSELAFCWIIEQVANKFGEKEPLDMIPVYEYISELADRLRLHGVFNMIISDGMNLMAYCSNNLCYITRRAPFGKAKLKDTDVTIDFDKETTPNDIVTVIATRPLTTNEQWEILSAGDWCLFRLGELISFSHKATIE</sequence>
<name>A0A3A6UN59_9GAMM</name>
<dbReference type="AlphaFoldDB" id="A0A3A6UN59"/>
<dbReference type="CDD" id="cd01908">
    <property type="entry name" value="YafJ"/>
    <property type="match status" value="1"/>
</dbReference>
<organism evidence="3 4">
    <name type="scientific">Parashewanella spongiae</name>
    <dbReference type="NCBI Taxonomy" id="342950"/>
    <lineage>
        <taxon>Bacteria</taxon>
        <taxon>Pseudomonadati</taxon>
        <taxon>Pseudomonadota</taxon>
        <taxon>Gammaproteobacteria</taxon>
        <taxon>Alteromonadales</taxon>
        <taxon>Shewanellaceae</taxon>
        <taxon>Parashewanella</taxon>
    </lineage>
</organism>
<reference evidence="3 4" key="1">
    <citation type="submission" date="2018-09" db="EMBL/GenBank/DDBJ databases">
        <title>Phylogeny of the Shewanellaceae, and recommendation for two new genera, Pseudoshewanella and Parashewanella.</title>
        <authorList>
            <person name="Wang G."/>
        </authorList>
    </citation>
    <scope>NUCLEOTIDE SEQUENCE [LARGE SCALE GENOMIC DNA]</scope>
    <source>
        <strain evidence="3 4">KCTC 22492</strain>
    </source>
</reference>
<dbReference type="InterPro" id="IPR026869">
    <property type="entry name" value="EgtC-like"/>
</dbReference>
<feature type="domain" description="Glutamine amidotransferase type-2" evidence="2">
    <location>
        <begin position="2"/>
        <end position="265"/>
    </location>
</feature>
<dbReference type="OrthoDB" id="321954at2"/>
<dbReference type="InterPro" id="IPR029055">
    <property type="entry name" value="Ntn_hydrolases_N"/>
</dbReference>
<dbReference type="PROSITE" id="PS51278">
    <property type="entry name" value="GATASE_TYPE_2"/>
    <property type="match status" value="1"/>
</dbReference>
<dbReference type="Proteomes" id="UP000273022">
    <property type="component" value="Unassembled WGS sequence"/>
</dbReference>
<dbReference type="GO" id="GO:0016740">
    <property type="term" value="F:transferase activity"/>
    <property type="evidence" value="ECO:0007669"/>
    <property type="project" value="UniProtKB-KW"/>
</dbReference>
<dbReference type="InterPro" id="IPR017932">
    <property type="entry name" value="GATase_2_dom"/>
</dbReference>
<evidence type="ECO:0000313" key="3">
    <source>
        <dbReference type="EMBL" id="RJY19213.1"/>
    </source>
</evidence>
<dbReference type="Gene3D" id="3.60.20.10">
    <property type="entry name" value="Glutamine Phosphoribosylpyrophosphate, subunit 1, domain 1"/>
    <property type="match status" value="1"/>
</dbReference>